<gene>
    <name evidence="2" type="primary">rnf111</name>
    <name evidence="2" type="ORF">SPIL2461_LOCUS1903</name>
</gene>
<reference evidence="2" key="1">
    <citation type="submission" date="2021-02" db="EMBL/GenBank/DDBJ databases">
        <authorList>
            <person name="Dougan E. K."/>
            <person name="Rhodes N."/>
            <person name="Thang M."/>
            <person name="Chan C."/>
        </authorList>
    </citation>
    <scope>NUCLEOTIDE SEQUENCE</scope>
</reference>
<dbReference type="EMBL" id="CAJNIZ010001947">
    <property type="protein sequence ID" value="CAE7203613.1"/>
    <property type="molecule type" value="Genomic_DNA"/>
</dbReference>
<keyword evidence="3" id="KW-1185">Reference proteome</keyword>
<keyword evidence="1" id="KW-1133">Transmembrane helix</keyword>
<keyword evidence="1" id="KW-0472">Membrane</keyword>
<evidence type="ECO:0000313" key="2">
    <source>
        <dbReference type="EMBL" id="CAE7203613.1"/>
    </source>
</evidence>
<sequence length="406" mass="46086">MQDRCWCVVGAADHGELKVQTDSIYGAGIALPQVARSCDWPGTLTADVIRVYFFCLVNFALQAFLLSMIGEEQHFWYPFAGQMHLCDFGASIQDCPHGANCVGPGGTSLSYPRLYDYDIWSTRTFLKQSLHALFPKLTLSIDGSVDPGEYAVENFNCRCLCIFLFMLAVVDDLEDTISLCRTLAMTPTNYDSWITYDVPSWAHKEDVKKFTSSEERDFVRYEVAGMPLHWKVFNACFILLPKSLLWLGLVRSGVHYLMETAGIVDVIVNAMALTFVLQVDEIVFQRLSSTVTTQIMSEIEFKALYDNDDVENESDGEALSYFNDTELKKGWASIAFQIFPTRLFIIVVCQAIFLWDYYVSNCKRLDDGSWVSKAMYLPVDMGYHPLELIFGLEVEEDTKPFWTMPG</sequence>
<organism evidence="2 3">
    <name type="scientific">Symbiodinium pilosum</name>
    <name type="common">Dinoflagellate</name>
    <dbReference type="NCBI Taxonomy" id="2952"/>
    <lineage>
        <taxon>Eukaryota</taxon>
        <taxon>Sar</taxon>
        <taxon>Alveolata</taxon>
        <taxon>Dinophyceae</taxon>
        <taxon>Suessiales</taxon>
        <taxon>Symbiodiniaceae</taxon>
        <taxon>Symbiodinium</taxon>
    </lineage>
</organism>
<accession>A0A812JBY1</accession>
<evidence type="ECO:0000256" key="1">
    <source>
        <dbReference type="SAM" id="Phobius"/>
    </source>
</evidence>
<protein>
    <submittedName>
        <fullName evidence="2">Rnf111 protein</fullName>
    </submittedName>
</protein>
<comment type="caution">
    <text evidence="2">The sequence shown here is derived from an EMBL/GenBank/DDBJ whole genome shotgun (WGS) entry which is preliminary data.</text>
</comment>
<evidence type="ECO:0000313" key="3">
    <source>
        <dbReference type="Proteomes" id="UP000649617"/>
    </source>
</evidence>
<proteinExistence type="predicted"/>
<dbReference type="AlphaFoldDB" id="A0A812JBY1"/>
<name>A0A812JBY1_SYMPI</name>
<feature type="transmembrane region" description="Helical" evidence="1">
    <location>
        <begin position="49"/>
        <end position="69"/>
    </location>
</feature>
<dbReference type="Proteomes" id="UP000649617">
    <property type="component" value="Unassembled WGS sequence"/>
</dbReference>
<dbReference type="OrthoDB" id="59229at2759"/>
<keyword evidence="1" id="KW-0812">Transmembrane</keyword>